<evidence type="ECO:0000256" key="16">
    <source>
        <dbReference type="ARBA" id="ARBA00048778"/>
    </source>
</evidence>
<comment type="catalytic activity">
    <reaction evidence="16">
        <text>ATP + H2O = ADP + phosphate + H(+)</text>
        <dbReference type="Rhea" id="RHEA:13065"/>
        <dbReference type="ChEBI" id="CHEBI:15377"/>
        <dbReference type="ChEBI" id="CHEBI:15378"/>
        <dbReference type="ChEBI" id="CHEBI:30616"/>
        <dbReference type="ChEBI" id="CHEBI:43474"/>
        <dbReference type="ChEBI" id="CHEBI:456216"/>
    </reaction>
    <physiologicalReaction direction="left-to-right" evidence="16">
        <dbReference type="Rhea" id="RHEA:13066"/>
    </physiologicalReaction>
</comment>
<dbReference type="GO" id="GO:0005524">
    <property type="term" value="F:ATP binding"/>
    <property type="evidence" value="ECO:0007669"/>
    <property type="project" value="UniProtKB-KW"/>
</dbReference>
<dbReference type="GO" id="GO:0004222">
    <property type="term" value="F:metalloendopeptidase activity"/>
    <property type="evidence" value="ECO:0007669"/>
    <property type="project" value="InterPro"/>
</dbReference>
<dbReference type="PANTHER" id="PTHR43655:SF2">
    <property type="entry name" value="AFG3 LIKE MATRIX AAA PEPTIDASE SUBUNIT 2, ISOFORM A"/>
    <property type="match status" value="1"/>
</dbReference>
<dbReference type="InterPro" id="IPR011546">
    <property type="entry name" value="Pept_M41_FtsH_extracell"/>
</dbReference>
<evidence type="ECO:0000256" key="9">
    <source>
        <dbReference type="ARBA" id="ARBA00022801"/>
    </source>
</evidence>
<dbReference type="Pfam" id="PF01434">
    <property type="entry name" value="Peptidase_M41"/>
    <property type="match status" value="1"/>
</dbReference>
<evidence type="ECO:0000256" key="1">
    <source>
        <dbReference type="ARBA" id="ARBA00001947"/>
    </source>
</evidence>
<dbReference type="PROSITE" id="PS52006">
    <property type="entry name" value="GH64"/>
    <property type="match status" value="1"/>
</dbReference>
<feature type="compositionally biased region" description="Basic and acidic residues" evidence="17">
    <location>
        <begin position="58"/>
        <end position="77"/>
    </location>
</feature>
<dbReference type="SUPFAM" id="SSF52540">
    <property type="entry name" value="P-loop containing nucleoside triphosphate hydrolases"/>
    <property type="match status" value="1"/>
</dbReference>
<dbReference type="FunFam" id="1.20.58.760:FF:000003">
    <property type="entry name" value="AFG3-like AAA ATPase 2"/>
    <property type="match status" value="1"/>
</dbReference>
<feature type="compositionally biased region" description="Basic and acidic residues" evidence="17">
    <location>
        <begin position="188"/>
        <end position="201"/>
    </location>
</feature>
<dbReference type="Pfam" id="PF00004">
    <property type="entry name" value="AAA"/>
    <property type="match status" value="1"/>
</dbReference>
<dbReference type="Pfam" id="PF06480">
    <property type="entry name" value="FtsH_ext"/>
    <property type="match status" value="1"/>
</dbReference>
<evidence type="ECO:0000256" key="8">
    <source>
        <dbReference type="ARBA" id="ARBA00022741"/>
    </source>
</evidence>
<keyword evidence="13" id="KW-0482">Metalloprotease</keyword>
<dbReference type="InterPro" id="IPR050928">
    <property type="entry name" value="ATP-dep_Zn_Metalloprotease"/>
</dbReference>
<feature type="region of interest" description="Disordered" evidence="17">
    <location>
        <begin position="865"/>
        <end position="897"/>
    </location>
</feature>
<reference evidence="19 20" key="1">
    <citation type="submission" date="2019-11" db="EMBL/GenBank/DDBJ databases">
        <title>Venturia inaequalis Genome Resource.</title>
        <authorList>
            <person name="Lichtner F.J."/>
        </authorList>
    </citation>
    <scope>NUCLEOTIDE SEQUENCE [LARGE SCALE GENOMIC DNA]</scope>
    <source>
        <strain evidence="19">Bline_iso_100314</strain>
    </source>
</reference>
<dbReference type="PROSITE" id="PS00674">
    <property type="entry name" value="AAA"/>
    <property type="match status" value="1"/>
</dbReference>
<protein>
    <recommendedName>
        <fullName evidence="18">GH64 domain-containing protein</fullName>
    </recommendedName>
</protein>
<keyword evidence="6" id="KW-0812">Transmembrane</keyword>
<keyword evidence="10" id="KW-0862">Zinc</keyword>
<dbReference type="InterPro" id="IPR003593">
    <property type="entry name" value="AAA+_ATPase"/>
</dbReference>
<feature type="region of interest" description="Disordered" evidence="17">
    <location>
        <begin position="20"/>
        <end position="103"/>
    </location>
</feature>
<comment type="similarity">
    <text evidence="4">In the N-terminal section; belongs to the AAA ATPase family.</text>
</comment>
<comment type="similarity">
    <text evidence="3">In the C-terminal section; belongs to the peptidase M41 family.</text>
</comment>
<dbReference type="FunFam" id="3.40.50.300:FF:000001">
    <property type="entry name" value="ATP-dependent zinc metalloprotease FtsH"/>
    <property type="match status" value="1"/>
</dbReference>
<feature type="compositionally biased region" description="Basic and acidic residues" evidence="17">
    <location>
        <begin position="89"/>
        <end position="98"/>
    </location>
</feature>
<dbReference type="Gene3D" id="2.60.110.10">
    <property type="entry name" value="Thaumatin"/>
    <property type="match status" value="1"/>
</dbReference>
<accession>A0A8H3VC83</accession>
<dbReference type="NCBIfam" id="TIGR01241">
    <property type="entry name" value="FtsH_fam"/>
    <property type="match status" value="1"/>
</dbReference>
<dbReference type="GO" id="GO:0004176">
    <property type="term" value="F:ATP-dependent peptidase activity"/>
    <property type="evidence" value="ECO:0007669"/>
    <property type="project" value="InterPro"/>
</dbReference>
<comment type="cofactor">
    <cofactor evidence="1">
        <name>Zn(2+)</name>
        <dbReference type="ChEBI" id="CHEBI:29105"/>
    </cofactor>
</comment>
<dbReference type="Pfam" id="PF16483">
    <property type="entry name" value="Glyco_hydro_64"/>
    <property type="match status" value="1"/>
</dbReference>
<dbReference type="Gene3D" id="1.20.58.760">
    <property type="entry name" value="Peptidase M41"/>
    <property type="match status" value="1"/>
</dbReference>
<feature type="domain" description="GH64" evidence="18">
    <location>
        <begin position="1420"/>
        <end position="1789"/>
    </location>
</feature>
<evidence type="ECO:0000256" key="15">
    <source>
        <dbReference type="ARBA" id="ARBA00023136"/>
    </source>
</evidence>
<keyword evidence="12" id="KW-1133">Transmembrane helix</keyword>
<evidence type="ECO:0000256" key="3">
    <source>
        <dbReference type="ARBA" id="ARBA00010044"/>
    </source>
</evidence>
<keyword evidence="14" id="KW-0496">Mitochondrion</keyword>
<keyword evidence="15" id="KW-0472">Membrane</keyword>
<organism evidence="19 20">
    <name type="scientific">Venturia inaequalis</name>
    <name type="common">Apple scab fungus</name>
    <dbReference type="NCBI Taxonomy" id="5025"/>
    <lineage>
        <taxon>Eukaryota</taxon>
        <taxon>Fungi</taxon>
        <taxon>Dikarya</taxon>
        <taxon>Ascomycota</taxon>
        <taxon>Pezizomycotina</taxon>
        <taxon>Dothideomycetes</taxon>
        <taxon>Pleosporomycetidae</taxon>
        <taxon>Venturiales</taxon>
        <taxon>Venturiaceae</taxon>
        <taxon>Venturia</taxon>
    </lineage>
</organism>
<gene>
    <name evidence="19" type="ORF">BLS_000060</name>
</gene>
<dbReference type="Gene3D" id="3.40.1690.20">
    <property type="match status" value="1"/>
</dbReference>
<evidence type="ECO:0000256" key="2">
    <source>
        <dbReference type="ARBA" id="ARBA00004225"/>
    </source>
</evidence>
<evidence type="ECO:0000256" key="6">
    <source>
        <dbReference type="ARBA" id="ARBA00022692"/>
    </source>
</evidence>
<keyword evidence="5" id="KW-0645">Protease</keyword>
<dbReference type="InterPro" id="IPR042517">
    <property type="entry name" value="Glyco_hydro_64_N_2"/>
</dbReference>
<evidence type="ECO:0000259" key="18">
    <source>
        <dbReference type="PROSITE" id="PS52006"/>
    </source>
</evidence>
<dbReference type="Gene3D" id="3.30.920.50">
    <property type="entry name" value="Beta-1,3-glucanase, C-terminal domain"/>
    <property type="match status" value="1"/>
</dbReference>
<dbReference type="GO" id="GO:0030163">
    <property type="term" value="P:protein catabolic process"/>
    <property type="evidence" value="ECO:0007669"/>
    <property type="project" value="UniProtKB-ARBA"/>
</dbReference>
<dbReference type="PANTHER" id="PTHR43655">
    <property type="entry name" value="ATP-DEPENDENT PROTEASE"/>
    <property type="match status" value="1"/>
</dbReference>
<dbReference type="Gene3D" id="1.10.8.60">
    <property type="match status" value="1"/>
</dbReference>
<keyword evidence="11" id="KW-0067">ATP-binding</keyword>
<dbReference type="EMBL" id="WNWQ01000010">
    <property type="protein sequence ID" value="KAE9985033.1"/>
    <property type="molecule type" value="Genomic_DNA"/>
</dbReference>
<dbReference type="InterPro" id="IPR041569">
    <property type="entry name" value="AAA_lid_3"/>
</dbReference>
<feature type="region of interest" description="Disordered" evidence="17">
    <location>
        <begin position="180"/>
        <end position="226"/>
    </location>
</feature>
<dbReference type="InterPro" id="IPR003960">
    <property type="entry name" value="ATPase_AAA_CS"/>
</dbReference>
<feature type="compositionally biased region" description="Polar residues" evidence="17">
    <location>
        <begin position="40"/>
        <end position="50"/>
    </location>
</feature>
<dbReference type="InterPro" id="IPR037219">
    <property type="entry name" value="Peptidase_M41-like"/>
</dbReference>
<dbReference type="InterPro" id="IPR027417">
    <property type="entry name" value="P-loop_NTPase"/>
</dbReference>
<evidence type="ECO:0000256" key="13">
    <source>
        <dbReference type="ARBA" id="ARBA00023049"/>
    </source>
</evidence>
<comment type="caution">
    <text evidence="19">The sequence shown here is derived from an EMBL/GenBank/DDBJ whole genome shotgun (WGS) entry which is preliminary data.</text>
</comment>
<keyword evidence="9" id="KW-0378">Hydrolase</keyword>
<sequence length="1806" mass="201254">MRRFLRPGNVARLQKSIASPSRVISHPQRASFFPRPLYARQSTRSYATQPPNEPNQPNKDEANRKERDKKAPKEAADGKSSSQVNASGEKAEAKDDAKPGVSKLTPEEEKQLDDLLANIAKSLPDAQAEHLKTAFSQIKKEGIPAELRAIMDTANTGSGLDLATATKLLRISATIARRAASGSPIADPVKEESKSKSDDGKTQGQKAKRKIEFESSGSGKKKDGPDAQFEVKLDANTILVSTFLAYMTYRMIMPSENSREITWQEFRNTFLDKGLVEKVTVVNGSRAKVFLHREAVASMYPDSPAVHANFYYYFTLGSVEAFERKLDDAQSELGIPSSERIPVAYTDDVPWLATILSFGPTLLFIGVIIWASKRAAGSAGGSSGVFGMGKSKAKRFNHEDKVKVKFADVAGMDEAKLEIMEFVSFLKDPGVYQKLGAKIPRGAILSGPPGTGKTLLAKATAGESGVPFFSVSGSEFVEMFVGVGPSRVRDLFATARKNTPCIIFIDEIDAIGKSRSKNNFGGGNDERESTLNQILTEMDGFNTTEQVVVIAGTNRPDILDKALLRPGRFDRHIAIDKPTMDGRKQIFAVHLKGITTSEDIDQLKGRLAALTPGFSGADIANVVNEAALVAARYHADSVVLKHFEQAIERVIGGLEKKSLVLQPEEKKVVAYHEAGHAICGWYFKYADPLLKVSIIPRGQGALGYAQYLPSGDTYLMNVNQLMDRMAMTLGGRVSEELHFDTVTSGASDDFKKVTQLATAMVTRFGMSRKVGYISYEDDTQQQMHKPFSEETARTIDSEVKRIVEEAYKQCHQLLTDKKHEVGLVAEELLSKEVLGREDMIRLLGKRPFEDKGDFDKYFGGAVGDKPDVGGPGQIPGGQGLPEHLQPGAGDGPPQGGISPPAPAVMKRFFVCDKVGYNKAGYNKVSFRKVSCYNKVSYYKVRPRNYTRYATSNDSYNYARYATSSDSYNQVRRCSYACHASSNDSYNRVRRYNYARHASSNNSYDKVRSRNYATRNELNNVGYDKVRRRNYAIRNELNNVGYDKARCRNYTCHATGNELNNYSYDKVRCRNYARHATRSELNNDGYNKFRRRNYARHATRNELNNYSHDKLRRRNYACHATRNELNNDSYNKVRRNELDNDSDDKVRRNEFNNDSYDQVRRNELNNDCCDKVRRNELNNDSYDQVRRNELNNYSYNKVGCLNYARHTTIRNELNNDSDDKARCNELNDYSCNKVRCRNCARHTTIHNELNNDYDDKVRRDELYYSYDKVRRNEFDYSCDKVGCRNYARAIPNKLNNDSYDKVRRDELNYSYDKVRRNELNYSYDQVRCHNYARAIHNELNNNDSDDKIRRIELNYGYDKVRRNELNYSYDKVRCHNYACAIRNELNNDCDDKVRRNELNHCARHTTSNDKSILPHADTVNAPPLSLALANNLGGKVNAYITGLSSNGQLVMLLANGTFYHPTCASSQTSPVLITADTAIPLGGKGSTTNINIPGYISSARVWYASEDALKFYIVWNPATNSPTMVIPSAADPSDASADVNWGFVELSYTGSGLFANVSYVDFVGLIMGIRLEEKAPVNGTGVQMAQGLQTNAIKSICDGLTKQTGIDGLEWEKLCLADSKGNLLRVLSPSLYISDQPTAFENLWTSYNDKVWKQYQSQVLTIDSQSTNGNIACQVQQSDGLLHCAGSSTTYARPTANEIFGCNEGPFAISAGANDIHKAIVPRLCAAFHRSTLLSNGGNVQPSLPASSYYADQASNWYSKSVHQFEGDGRGYAFAYDDVAPNGGADVSGSVSTGNPGTLRIFVGGSG</sequence>
<evidence type="ECO:0000313" key="20">
    <source>
        <dbReference type="Proteomes" id="UP000433883"/>
    </source>
</evidence>
<dbReference type="SMART" id="SM00382">
    <property type="entry name" value="AAA"/>
    <property type="match status" value="1"/>
</dbReference>
<dbReference type="Gene3D" id="3.40.50.300">
    <property type="entry name" value="P-loop containing nucleotide triphosphate hydrolases"/>
    <property type="match status" value="1"/>
</dbReference>
<dbReference type="InterPro" id="IPR000642">
    <property type="entry name" value="Peptidase_M41"/>
</dbReference>
<dbReference type="SUPFAM" id="SSF140990">
    <property type="entry name" value="FtsH protease domain-like"/>
    <property type="match status" value="1"/>
</dbReference>
<dbReference type="Pfam" id="PF17862">
    <property type="entry name" value="AAA_lid_3"/>
    <property type="match status" value="1"/>
</dbReference>
<dbReference type="InterPro" id="IPR005936">
    <property type="entry name" value="FtsH"/>
</dbReference>
<dbReference type="InterPro" id="IPR003959">
    <property type="entry name" value="ATPase_AAA_core"/>
</dbReference>
<evidence type="ECO:0000256" key="10">
    <source>
        <dbReference type="ARBA" id="ARBA00022833"/>
    </source>
</evidence>
<dbReference type="GO" id="GO:0016887">
    <property type="term" value="F:ATP hydrolysis activity"/>
    <property type="evidence" value="ECO:0007669"/>
    <property type="project" value="InterPro"/>
</dbReference>
<evidence type="ECO:0000256" key="17">
    <source>
        <dbReference type="SAM" id="MobiDB-lite"/>
    </source>
</evidence>
<evidence type="ECO:0000256" key="11">
    <source>
        <dbReference type="ARBA" id="ARBA00022840"/>
    </source>
</evidence>
<dbReference type="FunFam" id="3.40.1690.20:FF:000003">
    <property type="entry name" value="Mitochondrial inner membrane AAA protease Yta12, putative"/>
    <property type="match status" value="1"/>
</dbReference>
<dbReference type="InterPro" id="IPR037176">
    <property type="entry name" value="Osmotin/thaumatin-like_sf"/>
</dbReference>
<proteinExistence type="inferred from homology"/>
<evidence type="ECO:0000313" key="19">
    <source>
        <dbReference type="EMBL" id="KAE9985033.1"/>
    </source>
</evidence>
<keyword evidence="8" id="KW-0547">Nucleotide-binding</keyword>
<dbReference type="GO" id="GO:0005745">
    <property type="term" value="C:m-AAA complex"/>
    <property type="evidence" value="ECO:0007669"/>
    <property type="project" value="TreeGrafter"/>
</dbReference>
<evidence type="ECO:0000256" key="5">
    <source>
        <dbReference type="ARBA" id="ARBA00022670"/>
    </source>
</evidence>
<evidence type="ECO:0000256" key="12">
    <source>
        <dbReference type="ARBA" id="ARBA00022989"/>
    </source>
</evidence>
<evidence type="ECO:0000256" key="14">
    <source>
        <dbReference type="ARBA" id="ARBA00023128"/>
    </source>
</evidence>
<dbReference type="GO" id="GO:0034982">
    <property type="term" value="P:mitochondrial protein processing"/>
    <property type="evidence" value="ECO:0007669"/>
    <property type="project" value="TreeGrafter"/>
</dbReference>
<evidence type="ECO:0000256" key="7">
    <source>
        <dbReference type="ARBA" id="ARBA00022723"/>
    </source>
</evidence>
<evidence type="ECO:0000256" key="4">
    <source>
        <dbReference type="ARBA" id="ARBA00010550"/>
    </source>
</evidence>
<name>A0A8H3VC83_VENIN</name>
<dbReference type="FunFam" id="1.10.8.60:FF:000019">
    <property type="entry name" value="AFG3-like AAA ATPase 2"/>
    <property type="match status" value="1"/>
</dbReference>
<comment type="subcellular location">
    <subcellularLocation>
        <location evidence="2">Mitochondrion membrane</location>
        <topology evidence="2">Multi-pass membrane protein</topology>
    </subcellularLocation>
</comment>
<feature type="compositionally biased region" description="Gly residues" evidence="17">
    <location>
        <begin position="869"/>
        <end position="879"/>
    </location>
</feature>
<keyword evidence="7" id="KW-0479">Metal-binding</keyword>
<dbReference type="Proteomes" id="UP000433883">
    <property type="component" value="Unassembled WGS sequence"/>
</dbReference>
<dbReference type="InterPro" id="IPR032477">
    <property type="entry name" value="Glyco_hydro_64"/>
</dbReference>
<dbReference type="HAMAP" id="MF_01458">
    <property type="entry name" value="FtsH"/>
    <property type="match status" value="1"/>
</dbReference>
<dbReference type="GO" id="GO:0008270">
    <property type="term" value="F:zinc ion binding"/>
    <property type="evidence" value="ECO:0007669"/>
    <property type="project" value="InterPro"/>
</dbReference>
<dbReference type="CDD" id="cd19501">
    <property type="entry name" value="RecA-like_FtsH"/>
    <property type="match status" value="1"/>
</dbReference>